<evidence type="ECO:0000313" key="3">
    <source>
        <dbReference type="Proteomes" id="UP000806378"/>
    </source>
</evidence>
<accession>A0A8T0CK67</accession>
<reference evidence="2" key="1">
    <citation type="submission" date="2020-05" db="EMBL/GenBank/DDBJ databases">
        <title>WGS assembly of Corymbia citriodora subspecies variegata.</title>
        <authorList>
            <person name="Barry K."/>
            <person name="Hundley H."/>
            <person name="Shu S."/>
            <person name="Jenkins J."/>
            <person name="Grimwood J."/>
            <person name="Baten A."/>
        </authorList>
    </citation>
    <scope>NUCLEOTIDE SEQUENCE</scope>
    <source>
        <strain evidence="2">CV2-018</strain>
    </source>
</reference>
<dbReference type="EMBL" id="MU090626">
    <property type="protein sequence ID" value="KAF7847634.1"/>
    <property type="molecule type" value="Genomic_DNA"/>
</dbReference>
<gene>
    <name evidence="2" type="ORF">BT93_L2769</name>
</gene>
<name>A0A8T0CK67_CORYI</name>
<evidence type="ECO:0000256" key="1">
    <source>
        <dbReference type="SAM" id="MobiDB-lite"/>
    </source>
</evidence>
<sequence length="96" mass="10610">MAIDGGGRGRWQRPGVVAEASNRQRGEGVMVTANKTSKYRWQGKGAMAEARGSGGGQQPTMRGGSDGDGQQLVTSRGEKGWQWWPAGYWWRREGWR</sequence>
<proteinExistence type="predicted"/>
<comment type="caution">
    <text evidence="2">The sequence shown here is derived from an EMBL/GenBank/DDBJ whole genome shotgun (WGS) entry which is preliminary data.</text>
</comment>
<organism evidence="2 3">
    <name type="scientific">Corymbia citriodora subsp. variegata</name>
    <dbReference type="NCBI Taxonomy" id="360336"/>
    <lineage>
        <taxon>Eukaryota</taxon>
        <taxon>Viridiplantae</taxon>
        <taxon>Streptophyta</taxon>
        <taxon>Embryophyta</taxon>
        <taxon>Tracheophyta</taxon>
        <taxon>Spermatophyta</taxon>
        <taxon>Magnoliopsida</taxon>
        <taxon>eudicotyledons</taxon>
        <taxon>Gunneridae</taxon>
        <taxon>Pentapetalae</taxon>
        <taxon>rosids</taxon>
        <taxon>malvids</taxon>
        <taxon>Myrtales</taxon>
        <taxon>Myrtaceae</taxon>
        <taxon>Myrtoideae</taxon>
        <taxon>Eucalypteae</taxon>
        <taxon>Corymbia</taxon>
    </lineage>
</organism>
<dbReference type="AlphaFoldDB" id="A0A8T0CK67"/>
<dbReference type="Proteomes" id="UP000806378">
    <property type="component" value="Unassembled WGS sequence"/>
</dbReference>
<evidence type="ECO:0000313" key="2">
    <source>
        <dbReference type="EMBL" id="KAF7847634.1"/>
    </source>
</evidence>
<feature type="region of interest" description="Disordered" evidence="1">
    <location>
        <begin position="41"/>
        <end position="77"/>
    </location>
</feature>
<dbReference type="Gramene" id="rna-gnl|WGS:JABURB|Cocit.L2769.1">
    <property type="protein sequence ID" value="cds-KAF7847634.1"/>
    <property type="gene ID" value="gene-BT93_L2769"/>
</dbReference>
<protein>
    <submittedName>
        <fullName evidence="2">Uncharacterized protein</fullName>
    </submittedName>
</protein>
<keyword evidence="3" id="KW-1185">Reference proteome</keyword>
<feature type="region of interest" description="Disordered" evidence="1">
    <location>
        <begin position="1"/>
        <end position="24"/>
    </location>
</feature>